<protein>
    <submittedName>
        <fullName evidence="1">Uncharacterized protein</fullName>
    </submittedName>
</protein>
<dbReference type="AlphaFoldDB" id="D4HX98"/>
<dbReference type="Proteomes" id="UP000001841">
    <property type="component" value="Chromosome"/>
</dbReference>
<reference evidence="1 2" key="1">
    <citation type="journal article" date="2010" name="Mol. Plant Microbe Interact.">
        <title>Complete genome sequence of the fire blight pathogen Erwinia amylovora CFBP 1430 and comparison to other Erwinia spp.</title>
        <authorList>
            <person name="Smits T.H."/>
            <person name="Rezzonico F."/>
            <person name="Kamber T."/>
            <person name="Blom J."/>
            <person name="Goesmann A."/>
            <person name="Frey J.E."/>
            <person name="Duffy B."/>
        </authorList>
    </citation>
    <scope>NUCLEOTIDE SEQUENCE [LARGE SCALE GENOMIC DNA]</scope>
    <source>
        <strain evidence="2">CFBP1430</strain>
    </source>
</reference>
<accession>D4HX98</accession>
<gene>
    <name evidence="1" type="ordered locus">EAMY_0839</name>
</gene>
<dbReference type="KEGG" id="eam:EAMY_0839"/>
<evidence type="ECO:0000313" key="1">
    <source>
        <dbReference type="EMBL" id="CBA19789.1"/>
    </source>
</evidence>
<name>D4HX98_ERWAC</name>
<organism evidence="1 2">
    <name type="scientific">Erwinia amylovora (strain CFBP1430)</name>
    <dbReference type="NCBI Taxonomy" id="665029"/>
    <lineage>
        <taxon>Bacteria</taxon>
        <taxon>Pseudomonadati</taxon>
        <taxon>Pseudomonadota</taxon>
        <taxon>Gammaproteobacteria</taxon>
        <taxon>Enterobacterales</taxon>
        <taxon>Erwiniaceae</taxon>
        <taxon>Erwinia</taxon>
    </lineage>
</organism>
<dbReference type="EMBL" id="FN434113">
    <property type="protein sequence ID" value="CBA19789.1"/>
    <property type="molecule type" value="Genomic_DNA"/>
</dbReference>
<dbReference type="HOGENOM" id="CLU_3356058_0_0_6"/>
<proteinExistence type="predicted"/>
<evidence type="ECO:0000313" key="2">
    <source>
        <dbReference type="Proteomes" id="UP000001841"/>
    </source>
</evidence>
<dbReference type="STRING" id="665029.EAMY_0839"/>
<sequence length="36" mass="3872">MHAFSVKKPGKPGFFYGLMASMKKVSVLKLPSGCKA</sequence>